<dbReference type="Proteomes" id="UP000297855">
    <property type="component" value="Unassembled WGS sequence"/>
</dbReference>
<comment type="caution">
    <text evidence="2">The sequence shown here is derived from an EMBL/GenBank/DDBJ whole genome shotgun (WGS) entry which is preliminary data.</text>
</comment>
<dbReference type="EMBL" id="RQEV01000012">
    <property type="protein sequence ID" value="TGK17434.1"/>
    <property type="molecule type" value="Genomic_DNA"/>
</dbReference>
<keyword evidence="1" id="KW-0472">Membrane</keyword>
<feature type="transmembrane region" description="Helical" evidence="1">
    <location>
        <begin position="294"/>
        <end position="310"/>
    </location>
</feature>
<name>A0A4R9GMI0_9LEPT</name>
<organism evidence="2 3">
    <name type="scientific">Leptospira fluminis</name>
    <dbReference type="NCBI Taxonomy" id="2484979"/>
    <lineage>
        <taxon>Bacteria</taxon>
        <taxon>Pseudomonadati</taxon>
        <taxon>Spirochaetota</taxon>
        <taxon>Spirochaetia</taxon>
        <taxon>Leptospirales</taxon>
        <taxon>Leptospiraceae</taxon>
        <taxon>Leptospira</taxon>
    </lineage>
</organism>
<evidence type="ECO:0000256" key="1">
    <source>
        <dbReference type="SAM" id="Phobius"/>
    </source>
</evidence>
<gene>
    <name evidence="2" type="ORF">EHO61_13685</name>
</gene>
<evidence type="ECO:0000313" key="2">
    <source>
        <dbReference type="EMBL" id="TGK17434.1"/>
    </source>
</evidence>
<proteinExistence type="predicted"/>
<keyword evidence="3" id="KW-1185">Reference proteome</keyword>
<feature type="transmembrane region" description="Helical" evidence="1">
    <location>
        <begin position="216"/>
        <end position="234"/>
    </location>
</feature>
<protein>
    <recommendedName>
        <fullName evidence="4">Glycosyltransferase RgtA/B/C/D-like domain-containing protein</fullName>
    </recommendedName>
</protein>
<evidence type="ECO:0008006" key="4">
    <source>
        <dbReference type="Google" id="ProtNLM"/>
    </source>
</evidence>
<feature type="transmembrane region" description="Helical" evidence="1">
    <location>
        <begin position="316"/>
        <end position="333"/>
    </location>
</feature>
<reference evidence="2" key="1">
    <citation type="journal article" date="2019" name="PLoS Negl. Trop. Dis.">
        <title>Revisiting the worldwide diversity of Leptospira species in the environment.</title>
        <authorList>
            <person name="Vincent A.T."/>
            <person name="Schiettekatte O."/>
            <person name="Bourhy P."/>
            <person name="Veyrier F.J."/>
            <person name="Picardeau M."/>
        </authorList>
    </citation>
    <scope>NUCLEOTIDE SEQUENCE [LARGE SCALE GENOMIC DNA]</scope>
    <source>
        <strain evidence="2">SCS5</strain>
    </source>
</reference>
<keyword evidence="1" id="KW-0812">Transmembrane</keyword>
<feature type="transmembrane region" description="Helical" evidence="1">
    <location>
        <begin position="340"/>
        <end position="360"/>
    </location>
</feature>
<accession>A0A4R9GMI0</accession>
<dbReference type="AlphaFoldDB" id="A0A4R9GMI0"/>
<feature type="transmembrane region" description="Helical" evidence="1">
    <location>
        <begin position="264"/>
        <end position="282"/>
    </location>
</feature>
<dbReference type="OrthoDB" id="2020414at2"/>
<feature type="transmembrane region" description="Helical" evidence="1">
    <location>
        <begin position="75"/>
        <end position="108"/>
    </location>
</feature>
<feature type="transmembrane region" description="Helical" evidence="1">
    <location>
        <begin position="21"/>
        <end position="40"/>
    </location>
</feature>
<keyword evidence="1" id="KW-1133">Transmembrane helix</keyword>
<sequence length="551" mass="63320">MKPSFFNRISDRIFSQSCAKSLDSVSVILFGYVVLMNSWVGEDSYITFRTVENFLNGFGLRWNVYERVQVYTHPLWMFGIAFFGALKIPLFYAVLLLSWICIFGSSFLLVRSRSEKKETFAWILLLLVSCRAFVDYSTSGLENPASFLLLILLFKQGETLLSNPNGKDVFGFALILSLAYLNRQDTVLFGVPYLVRLFLTSFRNGQTIRWMGWGSLGLLPALAWIVFSLLYYGYPFPNTAYAKLNTGVPSGELWFSGFLYLRNSVLWDPVSILALAFPIVYFAMDRKKRFDPEFLFPILGILFYLIYILKIGGDFMAGRFVSLPFVAAVFVLTKIRHRSVAVFGFLCFIFFMILNPRSYLYTTATYSRARMDGKIADEKSMYFPNANFFRSFFVSEYPDHGWAEQGRKYKKEKSASPSRFSVCATLNVGYFGYYSGPERKIVDVYALTDPLLSKLKSARPWRIGHFGRNLPEGYLESIDSGENRIADSNLKEYYEKLKLLTESPDLFSKNRLEEILRENLGGNRQLLARYTDEREWQEIPKDATCGLGQGF</sequence>
<dbReference type="RefSeq" id="WP_135814111.1">
    <property type="nucleotide sequence ID" value="NZ_RQEV01000012.1"/>
</dbReference>
<evidence type="ECO:0000313" key="3">
    <source>
        <dbReference type="Proteomes" id="UP000297855"/>
    </source>
</evidence>